<dbReference type="GeneID" id="39731743"/>
<dbReference type="AlphaFoldDB" id="A0A1J1GXI2"/>
<feature type="compositionally biased region" description="Basic and acidic residues" evidence="1">
    <location>
        <begin position="376"/>
        <end position="390"/>
    </location>
</feature>
<comment type="caution">
    <text evidence="2">The sequence shown here is derived from an EMBL/GenBank/DDBJ whole genome shotgun (WGS) entry which is preliminary data.</text>
</comment>
<dbReference type="VEuPathDB" id="PlasmoDB:PGAL8A_00321000"/>
<name>A0A1J1GXI2_PLAGA</name>
<feature type="compositionally biased region" description="Acidic residues" evidence="1">
    <location>
        <begin position="308"/>
        <end position="317"/>
    </location>
</feature>
<dbReference type="RefSeq" id="XP_028528805.1">
    <property type="nucleotide sequence ID" value="XM_028672232.1"/>
</dbReference>
<keyword evidence="3" id="KW-1185">Reference proteome</keyword>
<evidence type="ECO:0000313" key="2">
    <source>
        <dbReference type="EMBL" id="CRG95997.1"/>
    </source>
</evidence>
<feature type="region of interest" description="Disordered" evidence="1">
    <location>
        <begin position="308"/>
        <end position="341"/>
    </location>
</feature>
<gene>
    <name evidence="2" type="ORF">PGAL8A_00321000</name>
</gene>
<accession>A0A1J1GXI2</accession>
<dbReference type="EMBL" id="CVMV01000047">
    <property type="protein sequence ID" value="CRG95997.1"/>
    <property type="molecule type" value="Genomic_DNA"/>
</dbReference>
<reference evidence="2" key="1">
    <citation type="submission" date="2015-04" db="EMBL/GenBank/DDBJ databases">
        <authorList>
            <consortium name="Pathogen Informatics"/>
        </authorList>
    </citation>
    <scope>NUCLEOTIDE SEQUENCE [LARGE SCALE GENOMIC DNA]</scope>
    <source>
        <strain evidence="2">8A</strain>
    </source>
</reference>
<dbReference type="Proteomes" id="UP000220797">
    <property type="component" value="Unassembled WGS sequence"/>
</dbReference>
<organism evidence="2 3">
    <name type="scientific">Plasmodium gallinaceum</name>
    <dbReference type="NCBI Taxonomy" id="5849"/>
    <lineage>
        <taxon>Eukaryota</taxon>
        <taxon>Sar</taxon>
        <taxon>Alveolata</taxon>
        <taxon>Apicomplexa</taxon>
        <taxon>Aconoidasida</taxon>
        <taxon>Haemosporida</taxon>
        <taxon>Plasmodiidae</taxon>
        <taxon>Plasmodium</taxon>
        <taxon>Plasmodium (Haemamoeba)</taxon>
    </lineage>
</organism>
<feature type="compositionally biased region" description="Basic and acidic residues" evidence="1">
    <location>
        <begin position="318"/>
        <end position="328"/>
    </location>
</feature>
<feature type="compositionally biased region" description="Basic residues" evidence="1">
    <location>
        <begin position="353"/>
        <end position="375"/>
    </location>
</feature>
<sequence length="872" mass="102267">MLLFFILIRISTSQEFKDDNEYSKSKWNTTSNVNKLSSLENSEEDEIDIEELLFYLDDKPNSSKSSSNILQVTSIDSLSSNCNSNGIKSNLEKEFINLESSSTCSKNLPSYSQNMISNIEDINSDSEKEFIYLQNVPTNLQDLPSNSQNVIPYLEDINFDLEKEFINLQNAPTNLQDLHYNLQNMIPYLEDINFDLETEFVNIQNEPTNSQDLPSNSQDIISHLEDINYDLNNELPNFHDLIANSQDISYNLQRDTQNMHSLTHNLKYFTPQLQNIGKNLSYISHELNILSNESEKLSSLRDDSFDMLEESDGFDSDSDSHYSLHLENESSSDSSSDLDPDYCVKQNKNTCKRKFRGKTKHPRKKKKVCRKSKAKSLRDKNKRNDSDNSKDYVEDEDIFQSMRKFFKVLAKYVFKMELNQMSEYVIPAFRDIFNVLGKNYNESINLFNSYTSSLEELIECELKNVNDRVLMKIKTQCNAIINNKHNDPKNAVAISQSIYSKIKWSFSKRNEIRDALNTCISNFNNLKKKIISENKIINKLPKITYDFTYNHLTCFKSIYTSDHCYNYNQILDSMEDFINYIEISIKKGIMPDDYVKISYIRKGIISVTNNLRNTQKILKVSLNHLKNLDLSPKDHETKIKIIFHFVNEVNKNNSKKLEKMMKNHGQLEIIYAIYDILLKEAKYILESRDRVSRVFNINVSDLNLNKTRLNKLLKNRDMKLRLYNLYKNIIRLVKYESLNYQLSLIKYLYISLKKLLLTRNKKLRIKKAFMTSNKQRQMNSELKNIKKLFREVKLNVKCRGIYSMLKEIILEYSKLWKSLEENIDRNLSILETINSVINDDLSKTNRKKGNEVSNEGILFLLYYVKEAMFKYS</sequence>
<evidence type="ECO:0000256" key="1">
    <source>
        <dbReference type="SAM" id="MobiDB-lite"/>
    </source>
</evidence>
<proteinExistence type="predicted"/>
<feature type="region of interest" description="Disordered" evidence="1">
    <location>
        <begin position="353"/>
        <end position="390"/>
    </location>
</feature>
<protein>
    <submittedName>
        <fullName evidence="2">Surface-associated interspersed protein (SURFIN)</fullName>
    </submittedName>
</protein>
<evidence type="ECO:0000313" key="3">
    <source>
        <dbReference type="Proteomes" id="UP000220797"/>
    </source>
</evidence>